<evidence type="ECO:0000313" key="2">
    <source>
        <dbReference type="EMBL" id="PWE52794.1"/>
    </source>
</evidence>
<sequence length="257" mass="28159">MTASTMETGRRRFLLGLAAAATAAAVPSTAAATVEENPKLIALAAALPAIADTYHAAESAYMERWRYWRKATPLAPDAVAKRGTGCPRTTVQPGRTEMYVQGGYLYRQGEEFPYRIFKTAIEIRCEIQSVRWKKQRAKKAGAIADFLAAEEELVQLETDAADALAYEKTFKEVEAAAEEEMERLHRPKEAALYALHGQVAAIMAEEDRTMEGLIVKAEALAQWDRVGRPDNLIAAVEGDWHGSIAASILRHAKGGVI</sequence>
<dbReference type="InterPro" id="IPR006311">
    <property type="entry name" value="TAT_signal"/>
</dbReference>
<feature type="chain" id="PRO_5015680466" evidence="1">
    <location>
        <begin position="33"/>
        <end position="257"/>
    </location>
</feature>
<organism evidence="2 3">
    <name type="scientific">Metarhizobium album</name>
    <dbReference type="NCBI Taxonomy" id="2182425"/>
    <lineage>
        <taxon>Bacteria</taxon>
        <taxon>Pseudomonadati</taxon>
        <taxon>Pseudomonadota</taxon>
        <taxon>Alphaproteobacteria</taxon>
        <taxon>Hyphomicrobiales</taxon>
        <taxon>Rhizobiaceae</taxon>
        <taxon>Metarhizobium</taxon>
    </lineage>
</organism>
<accession>A0A2U2DHP0</accession>
<dbReference type="AlphaFoldDB" id="A0A2U2DHP0"/>
<dbReference type="Proteomes" id="UP000245252">
    <property type="component" value="Unassembled WGS sequence"/>
</dbReference>
<gene>
    <name evidence="2" type="ORF">DEM27_28750</name>
</gene>
<comment type="caution">
    <text evidence="2">The sequence shown here is derived from an EMBL/GenBank/DDBJ whole genome shotgun (WGS) entry which is preliminary data.</text>
</comment>
<protein>
    <submittedName>
        <fullName evidence="2">Uncharacterized protein</fullName>
    </submittedName>
</protein>
<evidence type="ECO:0000313" key="3">
    <source>
        <dbReference type="Proteomes" id="UP000245252"/>
    </source>
</evidence>
<dbReference type="EMBL" id="QFBC01000020">
    <property type="protein sequence ID" value="PWE52794.1"/>
    <property type="molecule type" value="Genomic_DNA"/>
</dbReference>
<proteinExistence type="predicted"/>
<reference evidence="2 3" key="1">
    <citation type="submission" date="2018-05" db="EMBL/GenBank/DDBJ databases">
        <title>The draft genome of strain NS-104.</title>
        <authorList>
            <person name="Hang P."/>
            <person name="Jiang J."/>
        </authorList>
    </citation>
    <scope>NUCLEOTIDE SEQUENCE [LARGE SCALE GENOMIC DNA]</scope>
    <source>
        <strain evidence="2 3">NS-104</strain>
    </source>
</reference>
<evidence type="ECO:0000256" key="1">
    <source>
        <dbReference type="SAM" id="SignalP"/>
    </source>
</evidence>
<name>A0A2U2DHP0_9HYPH</name>
<dbReference type="OrthoDB" id="8115844at2"/>
<keyword evidence="3" id="KW-1185">Reference proteome</keyword>
<keyword evidence="1" id="KW-0732">Signal</keyword>
<dbReference type="RefSeq" id="WP_109461694.1">
    <property type="nucleotide sequence ID" value="NZ_QFBC01000020.1"/>
</dbReference>
<feature type="signal peptide" evidence="1">
    <location>
        <begin position="1"/>
        <end position="32"/>
    </location>
</feature>
<dbReference type="PROSITE" id="PS51318">
    <property type="entry name" value="TAT"/>
    <property type="match status" value="1"/>
</dbReference>